<dbReference type="InterPro" id="IPR052940">
    <property type="entry name" value="Carb_Esterase_6"/>
</dbReference>
<name>A0A413VDS2_9BACE</name>
<evidence type="ECO:0000313" key="7">
    <source>
        <dbReference type="EMBL" id="RHB31746.1"/>
    </source>
</evidence>
<evidence type="ECO:0000256" key="4">
    <source>
        <dbReference type="ARBA" id="ARBA00022801"/>
    </source>
</evidence>
<dbReference type="Pfam" id="PF24517">
    <property type="entry name" value="CBM96"/>
    <property type="match status" value="1"/>
</dbReference>
<evidence type="ECO:0000256" key="3">
    <source>
        <dbReference type="ARBA" id="ARBA00022729"/>
    </source>
</evidence>
<evidence type="ECO:0000256" key="1">
    <source>
        <dbReference type="ARBA" id="ARBA00004613"/>
    </source>
</evidence>
<accession>A0A413VDS2</accession>
<dbReference type="Proteomes" id="UP000284379">
    <property type="component" value="Unassembled WGS sequence"/>
</dbReference>
<dbReference type="EMBL" id="QSGO01000021">
    <property type="protein sequence ID" value="RHB31746.1"/>
    <property type="molecule type" value="Genomic_DNA"/>
</dbReference>
<dbReference type="Gene3D" id="3.40.50.1110">
    <property type="entry name" value="SGNH hydrolase"/>
    <property type="match status" value="1"/>
</dbReference>
<dbReference type="GO" id="GO:0016788">
    <property type="term" value="F:hydrolase activity, acting on ester bonds"/>
    <property type="evidence" value="ECO:0007669"/>
    <property type="project" value="UniProtKB-ARBA"/>
</dbReference>
<dbReference type="InterPro" id="IPR055372">
    <property type="entry name" value="CBM96"/>
</dbReference>
<evidence type="ECO:0000313" key="8">
    <source>
        <dbReference type="Proteomes" id="UP000284379"/>
    </source>
</evidence>
<sequence length="1126" mass="127812">MRKTFLLFLFMIVGVMADAQSYLYTKPSNGSGLWSKRDVKLVHDLPGFSPLKEKEDINRYGSSSLIKEKATGFFYTKKIAGRWWVIDPDGYAGINIAMNSVYNINPKEDIPVMYDRFKRLGYNGIGNFLNNEEQTNEYNEGRDTLFSYTRKINFFLTYKDKRRMKYPSTPIQISGSTDYVFVMDPEFETYCDELAKKMVLPYRNERNLIGYFLDNEINFNQDQLGNMLNGKLKKGDPSFDAALAFITERGYTQEDVQSGEVPESVKEEFAVMLAEHYYKVTAAAIKKYDPNHLNLGSRLHGRPRGIEGVVKASARYCDIVSVNFYDRFSPDDQITSPDLWLKWIDAPCVVTEFYTKGYDATTNGYVNGYSGAGWVVKNQVERGYFYQNTCLQLLKSKQFIGWHYFKFQDDSNSNKGIYTVSAKGRLEYTELTSLMRELNINVYKLIDYFDKGASDVQVSVIKPTDDTYIYSDVIHGMEEFLLTYHSTAGVNFRRETYLKFDLAGLSPYLENVKLQMYAEKLEEGHQFDLYPVKLNTWAEDGVMFSDQTQKFGGNLNTLLASCIVPEAGVEAGYLSWNSETLKKLISDSIAQGSRYVSFRLREKTSVKDKAGKGAIVRFHSKENLSGFTPKLIVESKEMKHLYAKMIYVDGKGIDAFGKSCFRYMVHLPWNSTLIPTLTAEAQDASIAIDITSATDLKGNVDERTSTIKLTDGKDVVTYFITFELMSPPTNATISDIMIQNKSLKGFDKEKNDYVFYLPYSSTQVPAVQAVPTDPNAKVEYTYATDIIGNKASRTTVISCTSANGEIEKKYTVEFIQLPEMDLFLALGQSNMSGRASYAGYQEPLQDVYLLNEFGEVEIATNPMNQYSNIRKDLGLQGLSPAYSFCLKVQQEVQKPIGIMVNAQGGSSIALWNGKGKANYDASLKRAKELQRFGKIKGIIWHQGSSDNSNGLKDSFVSYKNSMSKMVESFRSDLNESDLIFICADLADRSDFNEFNKVVVRAVAEYIPFSTFVTAEGTKLLADNTHFDTESNILLGERYADKYLNFTPTSMYNPEMESDVILQSMDNYLMITNKGEMKICNIYNMQGILMKRIVVEKHTEISVPFGKGLYIVELMDKKHRILQKVVL</sequence>
<evidence type="ECO:0000256" key="2">
    <source>
        <dbReference type="ARBA" id="ARBA00022525"/>
    </source>
</evidence>
<comment type="caution">
    <text evidence="7">The sequence shown here is derived from an EMBL/GenBank/DDBJ whole genome shotgun (WGS) entry which is preliminary data.</text>
</comment>
<organism evidence="7 8">
    <name type="scientific">Bacteroides nordii</name>
    <dbReference type="NCBI Taxonomy" id="291645"/>
    <lineage>
        <taxon>Bacteria</taxon>
        <taxon>Pseudomonadati</taxon>
        <taxon>Bacteroidota</taxon>
        <taxon>Bacteroidia</taxon>
        <taxon>Bacteroidales</taxon>
        <taxon>Bacteroidaceae</taxon>
        <taxon>Bacteroides</taxon>
    </lineage>
</organism>
<evidence type="ECO:0000259" key="5">
    <source>
        <dbReference type="Pfam" id="PF03629"/>
    </source>
</evidence>
<dbReference type="Pfam" id="PF03629">
    <property type="entry name" value="SASA"/>
    <property type="match status" value="1"/>
</dbReference>
<dbReference type="PANTHER" id="PTHR31988:SF19">
    <property type="entry name" value="9-O-ACETYL-N-ACETYLNEURAMINIC ACID DEACETYLASE-RELATED"/>
    <property type="match status" value="1"/>
</dbReference>
<dbReference type="SUPFAM" id="SSF52266">
    <property type="entry name" value="SGNH hydrolase"/>
    <property type="match status" value="1"/>
</dbReference>
<dbReference type="AlphaFoldDB" id="A0A413VDS2"/>
<protein>
    <submittedName>
        <fullName evidence="7">Uncharacterized protein</fullName>
    </submittedName>
</protein>
<dbReference type="Gene3D" id="3.20.20.80">
    <property type="entry name" value="Glycosidases"/>
    <property type="match status" value="2"/>
</dbReference>
<dbReference type="InterPro" id="IPR017853">
    <property type="entry name" value="GH"/>
</dbReference>
<gene>
    <name evidence="7" type="ORF">DW888_17605</name>
</gene>
<keyword evidence="3" id="KW-0732">Signal</keyword>
<dbReference type="GO" id="GO:0005576">
    <property type="term" value="C:extracellular region"/>
    <property type="evidence" value="ECO:0007669"/>
    <property type="project" value="UniProtKB-SubCell"/>
</dbReference>
<dbReference type="PANTHER" id="PTHR31988">
    <property type="entry name" value="ESTERASE, PUTATIVE (DUF303)-RELATED"/>
    <property type="match status" value="1"/>
</dbReference>
<reference evidence="7 8" key="1">
    <citation type="submission" date="2018-08" db="EMBL/GenBank/DDBJ databases">
        <title>A genome reference for cultivated species of the human gut microbiota.</title>
        <authorList>
            <person name="Zou Y."/>
            <person name="Xue W."/>
            <person name="Luo G."/>
        </authorList>
    </citation>
    <scope>NUCLEOTIDE SEQUENCE [LARGE SCALE GENOMIC DNA]</scope>
    <source>
        <strain evidence="7 8">AM40-30BH</strain>
    </source>
</reference>
<feature type="domain" description="Sialate O-acetylesterase" evidence="5">
    <location>
        <begin position="820"/>
        <end position="1043"/>
    </location>
</feature>
<keyword evidence="4" id="KW-0378">Hydrolase</keyword>
<evidence type="ECO:0000259" key="6">
    <source>
        <dbReference type="Pfam" id="PF24517"/>
    </source>
</evidence>
<dbReference type="InterPro" id="IPR036514">
    <property type="entry name" value="SGNH_hydro_sf"/>
</dbReference>
<feature type="domain" description="Carbohydrate-binding module family 96" evidence="6">
    <location>
        <begin position="460"/>
        <end position="634"/>
    </location>
</feature>
<dbReference type="NCBIfam" id="NF033679">
    <property type="entry name" value="DNRLRE_dom"/>
    <property type="match status" value="1"/>
</dbReference>
<proteinExistence type="predicted"/>
<keyword evidence="2" id="KW-0964">Secreted</keyword>
<dbReference type="RefSeq" id="WP_122202114.1">
    <property type="nucleotide sequence ID" value="NZ_CABJFV010000021.1"/>
</dbReference>
<dbReference type="InterPro" id="IPR005181">
    <property type="entry name" value="SASA"/>
</dbReference>
<dbReference type="SUPFAM" id="SSF51445">
    <property type="entry name" value="(Trans)glycosidases"/>
    <property type="match status" value="1"/>
</dbReference>
<comment type="subcellular location">
    <subcellularLocation>
        <location evidence="1">Secreted</location>
    </subcellularLocation>
</comment>